<dbReference type="Gene3D" id="3.30.30.30">
    <property type="match status" value="1"/>
</dbReference>
<gene>
    <name evidence="5" type="ORF">OXX778_LOCUS21743</name>
</gene>
<accession>A0A814Q2T7</accession>
<dbReference type="FunFam" id="3.30.420.40:FF:000545">
    <property type="entry name" value="Endoplasmic reticulum chaperone BiP"/>
    <property type="match status" value="1"/>
</dbReference>
<dbReference type="InterPro" id="IPR013126">
    <property type="entry name" value="Hsp_70_fam"/>
</dbReference>
<keyword evidence="3" id="KW-0067">ATP-binding</keyword>
<dbReference type="PANTHER" id="PTHR19375">
    <property type="entry name" value="HEAT SHOCK PROTEIN 70KDA"/>
    <property type="match status" value="1"/>
</dbReference>
<keyword evidence="2" id="KW-0547">Nucleotide-binding</keyword>
<dbReference type="InterPro" id="IPR018181">
    <property type="entry name" value="Heat_shock_70_CS"/>
</dbReference>
<dbReference type="Proteomes" id="UP000663879">
    <property type="component" value="Unassembled WGS sequence"/>
</dbReference>
<proteinExistence type="inferred from homology"/>
<dbReference type="PROSITE" id="PS00329">
    <property type="entry name" value="HSP70_2"/>
    <property type="match status" value="1"/>
</dbReference>
<dbReference type="CDD" id="cd24028">
    <property type="entry name" value="ASKHA_NBD_HSP70_HSPA1-like"/>
    <property type="match status" value="1"/>
</dbReference>
<dbReference type="SUPFAM" id="SSF100920">
    <property type="entry name" value="Heat shock protein 70kD (HSP70), peptide-binding domain"/>
    <property type="match status" value="1"/>
</dbReference>
<dbReference type="PROSITE" id="PS01036">
    <property type="entry name" value="HSP70_3"/>
    <property type="match status" value="1"/>
</dbReference>
<evidence type="ECO:0000256" key="2">
    <source>
        <dbReference type="ARBA" id="ARBA00022741"/>
    </source>
</evidence>
<organism evidence="5 6">
    <name type="scientific">Brachionus calyciflorus</name>
    <dbReference type="NCBI Taxonomy" id="104777"/>
    <lineage>
        <taxon>Eukaryota</taxon>
        <taxon>Metazoa</taxon>
        <taxon>Spiralia</taxon>
        <taxon>Gnathifera</taxon>
        <taxon>Rotifera</taxon>
        <taxon>Eurotatoria</taxon>
        <taxon>Monogononta</taxon>
        <taxon>Pseudotrocha</taxon>
        <taxon>Ploima</taxon>
        <taxon>Brachionidae</taxon>
        <taxon>Brachionus</taxon>
    </lineage>
</organism>
<dbReference type="Pfam" id="PF00012">
    <property type="entry name" value="HSP70"/>
    <property type="match status" value="2"/>
</dbReference>
<comment type="similarity">
    <text evidence="1">Belongs to the heat shock protein 70 family.</text>
</comment>
<dbReference type="SUPFAM" id="SSF53067">
    <property type="entry name" value="Actin-like ATPase domain"/>
    <property type="match status" value="2"/>
</dbReference>
<dbReference type="OrthoDB" id="2401965at2759"/>
<dbReference type="PRINTS" id="PR00301">
    <property type="entry name" value="HEATSHOCK70"/>
</dbReference>
<evidence type="ECO:0000313" key="6">
    <source>
        <dbReference type="Proteomes" id="UP000663879"/>
    </source>
</evidence>
<reference evidence="5" key="1">
    <citation type="submission" date="2021-02" db="EMBL/GenBank/DDBJ databases">
        <authorList>
            <person name="Nowell W R."/>
        </authorList>
    </citation>
    <scope>NUCLEOTIDE SEQUENCE</scope>
    <source>
        <strain evidence="5">Ploen Becks lab</strain>
    </source>
</reference>
<keyword evidence="4" id="KW-0175">Coiled coil</keyword>
<evidence type="ECO:0008006" key="7">
    <source>
        <dbReference type="Google" id="ProtNLM"/>
    </source>
</evidence>
<evidence type="ECO:0000256" key="3">
    <source>
        <dbReference type="ARBA" id="ARBA00022840"/>
    </source>
</evidence>
<evidence type="ECO:0000313" key="5">
    <source>
        <dbReference type="EMBL" id="CAF1113872.1"/>
    </source>
</evidence>
<evidence type="ECO:0000256" key="4">
    <source>
        <dbReference type="SAM" id="Coils"/>
    </source>
</evidence>
<dbReference type="AlphaFoldDB" id="A0A814Q2T7"/>
<keyword evidence="6" id="KW-1185">Reference proteome</keyword>
<dbReference type="InterPro" id="IPR029047">
    <property type="entry name" value="HSP70_peptide-bd_sf"/>
</dbReference>
<name>A0A814Q2T7_9BILA</name>
<feature type="coiled-coil region" evidence="4">
    <location>
        <begin position="210"/>
        <end position="237"/>
    </location>
</feature>
<dbReference type="GO" id="GO:0140662">
    <property type="term" value="F:ATP-dependent protein folding chaperone"/>
    <property type="evidence" value="ECO:0007669"/>
    <property type="project" value="InterPro"/>
</dbReference>
<dbReference type="PROSITE" id="PS00297">
    <property type="entry name" value="HSP70_1"/>
    <property type="match status" value="1"/>
</dbReference>
<dbReference type="Gene3D" id="3.90.640.10">
    <property type="entry name" value="Actin, Chain A, domain 4"/>
    <property type="match status" value="1"/>
</dbReference>
<dbReference type="Gene3D" id="2.60.34.10">
    <property type="entry name" value="Substrate Binding Domain Of DNAk, Chain A, domain 1"/>
    <property type="match status" value="1"/>
</dbReference>
<sequence>MTVIGIDLGTTFSCVGYFEKDKLEIIENKFTGSRVTPSVVTFTDSDFKIGKPISGYGSKPKIHVNFKNENKVFSPEEISAMILKEMKRIASIHLNQNIIQAVITVPAYFNDSQRQATKDAAKIAGLDVLQLLNEPTAAALAYGYDKKLNNKSKILVYDLGGGTFDVSVMEINNGEFKIIAIGGDTLLGGTDFDNSLTHHFAKLINDKHKINLTKKSLLRLRNECEKVKRELTQMQETTIEIDGLFDGFDFVEKITRSTFERLNLDLFKKTIEIVETTLKSANLTRDDIDDIVLVGGSSRIPKIKQMLLEFFNGKTIKQDINPDEVVAYGAAIQAVLLSGTENSFIKSVKDVIPRSLGIENADTKMVFFLRKNKIIPGSKTLNITTVYDNQTTARFSIYEGEDKIAKNNNLLGEFILSNIKKGPAGSAKLQCTFSIDFNGILSVVARDLDTQSSNSIVIESVKDSLINSED</sequence>
<comment type="caution">
    <text evidence="5">The sequence shown here is derived from an EMBL/GenBank/DDBJ whole genome shotgun (WGS) entry which is preliminary data.</text>
</comment>
<evidence type="ECO:0000256" key="1">
    <source>
        <dbReference type="ARBA" id="ARBA00007381"/>
    </source>
</evidence>
<dbReference type="GO" id="GO:0005524">
    <property type="term" value="F:ATP binding"/>
    <property type="evidence" value="ECO:0007669"/>
    <property type="project" value="UniProtKB-KW"/>
</dbReference>
<dbReference type="InterPro" id="IPR043129">
    <property type="entry name" value="ATPase_NBD"/>
</dbReference>
<dbReference type="Gene3D" id="3.30.420.40">
    <property type="match status" value="3"/>
</dbReference>
<dbReference type="FunFam" id="3.90.640.10:FF:000010">
    <property type="entry name" value="heat shock 70 kDa protein 14"/>
    <property type="match status" value="1"/>
</dbReference>
<protein>
    <recommendedName>
        <fullName evidence="7">Heat shock protein 70</fullName>
    </recommendedName>
</protein>
<dbReference type="EMBL" id="CAJNOC010008325">
    <property type="protein sequence ID" value="CAF1113872.1"/>
    <property type="molecule type" value="Genomic_DNA"/>
</dbReference>